<reference evidence="1" key="1">
    <citation type="journal article" date="2019" name="bioRxiv">
        <title>The Genome of the Zebra Mussel, Dreissena polymorpha: A Resource for Invasive Species Research.</title>
        <authorList>
            <person name="McCartney M.A."/>
            <person name="Auch B."/>
            <person name="Kono T."/>
            <person name="Mallez S."/>
            <person name="Zhang Y."/>
            <person name="Obille A."/>
            <person name="Becker A."/>
            <person name="Abrahante J.E."/>
            <person name="Garbe J."/>
            <person name="Badalamenti J.P."/>
            <person name="Herman A."/>
            <person name="Mangelson H."/>
            <person name="Liachko I."/>
            <person name="Sullivan S."/>
            <person name="Sone E.D."/>
            <person name="Koren S."/>
            <person name="Silverstein K.A.T."/>
            <person name="Beckman K.B."/>
            <person name="Gohl D.M."/>
        </authorList>
    </citation>
    <scope>NUCLEOTIDE SEQUENCE</scope>
    <source>
        <strain evidence="1">Duluth1</strain>
        <tissue evidence="1">Whole animal</tissue>
    </source>
</reference>
<reference evidence="1" key="2">
    <citation type="submission" date="2020-11" db="EMBL/GenBank/DDBJ databases">
        <authorList>
            <person name="McCartney M.A."/>
            <person name="Auch B."/>
            <person name="Kono T."/>
            <person name="Mallez S."/>
            <person name="Becker A."/>
            <person name="Gohl D.M."/>
            <person name="Silverstein K.A.T."/>
            <person name="Koren S."/>
            <person name="Bechman K.B."/>
            <person name="Herman A."/>
            <person name="Abrahante J.E."/>
            <person name="Garbe J."/>
        </authorList>
    </citation>
    <scope>NUCLEOTIDE SEQUENCE</scope>
    <source>
        <strain evidence="1">Duluth1</strain>
        <tissue evidence="1">Whole animal</tissue>
    </source>
</reference>
<dbReference type="Proteomes" id="UP000828390">
    <property type="component" value="Unassembled WGS sequence"/>
</dbReference>
<proteinExistence type="predicted"/>
<sequence>MLCVDLRAQHSTFSRRATNQSTVNMIYRENVACRHTTFSQRTTFSRRSIRHSHDISRECRLNVVCRPVWEYFFICKQGVI</sequence>
<comment type="caution">
    <text evidence="1">The sequence shown here is derived from an EMBL/GenBank/DDBJ whole genome shotgun (WGS) entry which is preliminary data.</text>
</comment>
<feature type="non-terminal residue" evidence="1">
    <location>
        <position position="80"/>
    </location>
</feature>
<evidence type="ECO:0000313" key="1">
    <source>
        <dbReference type="EMBL" id="KAH3859865.1"/>
    </source>
</evidence>
<dbReference type="EMBL" id="JAIWYP010000003">
    <property type="protein sequence ID" value="KAH3859865.1"/>
    <property type="molecule type" value="Genomic_DNA"/>
</dbReference>
<dbReference type="AlphaFoldDB" id="A0A9D4LJG7"/>
<keyword evidence="2" id="KW-1185">Reference proteome</keyword>
<gene>
    <name evidence="1" type="ORF">DPMN_102686</name>
</gene>
<organism evidence="1 2">
    <name type="scientific">Dreissena polymorpha</name>
    <name type="common">Zebra mussel</name>
    <name type="synonym">Mytilus polymorpha</name>
    <dbReference type="NCBI Taxonomy" id="45954"/>
    <lineage>
        <taxon>Eukaryota</taxon>
        <taxon>Metazoa</taxon>
        <taxon>Spiralia</taxon>
        <taxon>Lophotrochozoa</taxon>
        <taxon>Mollusca</taxon>
        <taxon>Bivalvia</taxon>
        <taxon>Autobranchia</taxon>
        <taxon>Heteroconchia</taxon>
        <taxon>Euheterodonta</taxon>
        <taxon>Imparidentia</taxon>
        <taxon>Neoheterodontei</taxon>
        <taxon>Myida</taxon>
        <taxon>Dreissenoidea</taxon>
        <taxon>Dreissenidae</taxon>
        <taxon>Dreissena</taxon>
    </lineage>
</organism>
<name>A0A9D4LJG7_DREPO</name>
<accession>A0A9D4LJG7</accession>
<protein>
    <submittedName>
        <fullName evidence="1">Uncharacterized protein</fullName>
    </submittedName>
</protein>
<evidence type="ECO:0000313" key="2">
    <source>
        <dbReference type="Proteomes" id="UP000828390"/>
    </source>
</evidence>